<sequence length="286" mass="31962">MKSTAQPPVLFLLTARLLSARLLTVMVITVLSSLLFATSTMAANSKSSDKSTLSYAPSESPLQDVIDAQEKAKNNDTLLLVVLGAKWCHDSTGLASHFESEALQPILEKYYTTLLVDVGLLEDRRSITERFDYPIYYATPSVMIVEPNTGTLLNRASMARWAHADSIPLIDYVEYFTAHGELSEQEIAVLQSYTPTSEEMSYNAQYAARLQAAYKALSPLLKDDINGELEGDTADNFYAMWREVRQFRATLQKELMERTQAQLNPSEGSIETKKATLTEHGPFSWQ</sequence>
<comment type="caution">
    <text evidence="2">The sequence shown here is derived from an EMBL/GenBank/DDBJ whole genome shotgun (WGS) entry which is preliminary data.</text>
</comment>
<dbReference type="EMBL" id="JAAAWO010000001">
    <property type="protein sequence ID" value="NDW13930.1"/>
    <property type="molecule type" value="Genomic_DNA"/>
</dbReference>
<feature type="region of interest" description="Disordered" evidence="1">
    <location>
        <begin position="263"/>
        <end position="286"/>
    </location>
</feature>
<dbReference type="RefSeq" id="WP_163104279.1">
    <property type="nucleotide sequence ID" value="NZ_JAAAWO010000001.1"/>
</dbReference>
<keyword evidence="3" id="KW-1185">Reference proteome</keyword>
<reference evidence="2 3" key="1">
    <citation type="submission" date="2020-01" db="EMBL/GenBank/DDBJ databases">
        <title>Genomes of bacteria type strains.</title>
        <authorList>
            <person name="Chen J."/>
            <person name="Zhu S."/>
            <person name="Yang J."/>
        </authorList>
    </citation>
    <scope>NUCLEOTIDE SEQUENCE [LARGE SCALE GENOMIC DNA]</scope>
    <source>
        <strain evidence="2 3">LMG 24078</strain>
    </source>
</reference>
<evidence type="ECO:0000313" key="3">
    <source>
        <dbReference type="Proteomes" id="UP000471381"/>
    </source>
</evidence>
<dbReference type="SUPFAM" id="SSF52833">
    <property type="entry name" value="Thioredoxin-like"/>
    <property type="match status" value="1"/>
</dbReference>
<evidence type="ECO:0000313" key="2">
    <source>
        <dbReference type="EMBL" id="NDW13930.1"/>
    </source>
</evidence>
<name>A0A6N9T9U4_9ALTE</name>
<evidence type="ECO:0000256" key="1">
    <source>
        <dbReference type="SAM" id="MobiDB-lite"/>
    </source>
</evidence>
<gene>
    <name evidence="2" type="ORF">GTQ48_00090</name>
</gene>
<protein>
    <submittedName>
        <fullName evidence="2">Thioredoxin family protein</fullName>
    </submittedName>
</protein>
<organism evidence="2 3">
    <name type="scientific">Alteromonas genovensis</name>
    <dbReference type="NCBI Taxonomy" id="471225"/>
    <lineage>
        <taxon>Bacteria</taxon>
        <taxon>Pseudomonadati</taxon>
        <taxon>Pseudomonadota</taxon>
        <taxon>Gammaproteobacteria</taxon>
        <taxon>Alteromonadales</taxon>
        <taxon>Alteromonadaceae</taxon>
        <taxon>Alteromonas/Salinimonas group</taxon>
        <taxon>Alteromonas</taxon>
    </lineage>
</organism>
<dbReference type="Gene3D" id="3.40.30.10">
    <property type="entry name" value="Glutaredoxin"/>
    <property type="match status" value="1"/>
</dbReference>
<dbReference type="AlphaFoldDB" id="A0A6N9T9U4"/>
<proteinExistence type="predicted"/>
<dbReference type="Proteomes" id="UP000471381">
    <property type="component" value="Unassembled WGS sequence"/>
</dbReference>
<dbReference type="InterPro" id="IPR036249">
    <property type="entry name" value="Thioredoxin-like_sf"/>
</dbReference>
<accession>A0A6N9T9U4</accession>